<feature type="domain" description="Uroporphyrinogen decarboxylase (URO-D)" evidence="1">
    <location>
        <begin position="137"/>
        <end position="349"/>
    </location>
</feature>
<evidence type="ECO:0000313" key="3">
    <source>
        <dbReference type="Proteomes" id="UP000285961"/>
    </source>
</evidence>
<gene>
    <name evidence="2" type="ORF">C4532_04185</name>
</gene>
<dbReference type="SUPFAM" id="SSF51726">
    <property type="entry name" value="UROD/MetE-like"/>
    <property type="match status" value="1"/>
</dbReference>
<evidence type="ECO:0000259" key="1">
    <source>
        <dbReference type="Pfam" id="PF01208"/>
    </source>
</evidence>
<dbReference type="AlphaFoldDB" id="A0A419F553"/>
<comment type="caution">
    <text evidence="2">The sequence shown here is derived from an EMBL/GenBank/DDBJ whole genome shotgun (WGS) entry which is preliminary data.</text>
</comment>
<protein>
    <recommendedName>
        <fullName evidence="1">Uroporphyrinogen decarboxylase (URO-D) domain-containing protein</fullName>
    </recommendedName>
</protein>
<name>A0A419F553_9BACT</name>
<dbReference type="GO" id="GO:0004853">
    <property type="term" value="F:uroporphyrinogen decarboxylase activity"/>
    <property type="evidence" value="ECO:0007669"/>
    <property type="project" value="InterPro"/>
</dbReference>
<accession>A0A419F553</accession>
<sequence length="390" mass="45104">MHKEDEHHAAHAFVRAPFSEEEKRSMNVELQQLLDLYLQPTPVPADMTSRDIVCKAVEFDNPPRIPYSFVTPVASDFFEVAAVPKFIALVDSQSEVANVWVAEQNKERRNRGEKYYDEWGVGWEVTGRLWDHSFDHPLRDLRKLDSYQFPNVVAPEKFDVLRPYVTQARDAGKYVVGFDPILLFERMRALLGFEELMVAHYTQSDGLEALLDRLADLEVAVVGEWARIEGVDAYMTWDDWGLQTSLQMSPEAFRKYYKPRYAKIVEAAHWQGMHYIWHNCGQIFDIIPDMIEIGVDVIQLDQPRLMGYDELAGAFGGKICFWNTLDIQWSTIENPTEDEVRAEVSRMVRAFNCFHGGFMARQYPDVLDIEMPYERHLAIYEAFLANGCAL</sequence>
<dbReference type="InterPro" id="IPR038071">
    <property type="entry name" value="UROD/MetE-like_sf"/>
</dbReference>
<proteinExistence type="predicted"/>
<dbReference type="EMBL" id="QZKI01000026">
    <property type="protein sequence ID" value="RJP73517.1"/>
    <property type="molecule type" value="Genomic_DNA"/>
</dbReference>
<dbReference type="Pfam" id="PF01208">
    <property type="entry name" value="URO-D"/>
    <property type="match status" value="1"/>
</dbReference>
<reference evidence="2 3" key="1">
    <citation type="journal article" date="2017" name="ISME J.">
        <title>Energy and carbon metabolisms in a deep terrestrial subsurface fluid microbial community.</title>
        <authorList>
            <person name="Momper L."/>
            <person name="Jungbluth S.P."/>
            <person name="Lee M.D."/>
            <person name="Amend J.P."/>
        </authorList>
    </citation>
    <scope>NUCLEOTIDE SEQUENCE [LARGE SCALE GENOMIC DNA]</scope>
    <source>
        <strain evidence="2">SURF_17</strain>
    </source>
</reference>
<dbReference type="Gene3D" id="3.20.20.210">
    <property type="match status" value="1"/>
</dbReference>
<dbReference type="GO" id="GO:0006779">
    <property type="term" value="P:porphyrin-containing compound biosynthetic process"/>
    <property type="evidence" value="ECO:0007669"/>
    <property type="project" value="InterPro"/>
</dbReference>
<evidence type="ECO:0000313" key="2">
    <source>
        <dbReference type="EMBL" id="RJP73517.1"/>
    </source>
</evidence>
<organism evidence="2 3">
    <name type="scientific">Candidatus Abyssobacteria bacterium SURF_17</name>
    <dbReference type="NCBI Taxonomy" id="2093361"/>
    <lineage>
        <taxon>Bacteria</taxon>
        <taxon>Pseudomonadati</taxon>
        <taxon>Candidatus Hydrogenedentota</taxon>
        <taxon>Candidatus Abyssobacteria</taxon>
    </lineage>
</organism>
<dbReference type="InterPro" id="IPR000257">
    <property type="entry name" value="Uroporphyrinogen_deCOase"/>
</dbReference>
<dbReference type="Proteomes" id="UP000285961">
    <property type="component" value="Unassembled WGS sequence"/>
</dbReference>